<accession>A0ABY9AZG5</accession>
<proteinExistence type="predicted"/>
<keyword evidence="2" id="KW-0255">Endonuclease</keyword>
<keyword evidence="2" id="KW-0540">Nuclease</keyword>
<sequence>MSGTYIPKALRKRVTAQAKYRCGYCLTQEEVVGMEMELDHLVPRAQQGETNEENLWLACSACNNAKNDRTTARDPLTDEEVALFNPRKQVWNEHFRWTPEGDRIIGLTSTGRATIVALNLNRYYLVRSRRIWVKTGWHPPRD</sequence>
<reference evidence="2" key="1">
    <citation type="journal article" date="2024" name="Nature">
        <title>Anoxygenic phototroph of the Chloroflexota uses a type I reaction centre.</title>
        <authorList>
            <person name="Tsuji J.M."/>
            <person name="Shaw N.A."/>
            <person name="Nagashima S."/>
            <person name="Venkiteswaran J.J."/>
            <person name="Schiff S.L."/>
            <person name="Watanabe T."/>
            <person name="Fukui M."/>
            <person name="Hanada S."/>
            <person name="Tank M."/>
            <person name="Neufeld J.D."/>
        </authorList>
    </citation>
    <scope>NUCLEOTIDE SEQUENCE</scope>
    <source>
        <strain evidence="2">L227-S17</strain>
    </source>
</reference>
<dbReference type="InterPro" id="IPR003615">
    <property type="entry name" value="HNH_nuc"/>
</dbReference>
<gene>
    <name evidence="2" type="ORF">OZ401_001909</name>
</gene>
<dbReference type="Proteomes" id="UP001431572">
    <property type="component" value="Chromosome 1"/>
</dbReference>
<dbReference type="Gene3D" id="1.10.30.50">
    <property type="match status" value="1"/>
</dbReference>
<dbReference type="EMBL" id="CP128399">
    <property type="protein sequence ID" value="WJW66121.1"/>
    <property type="molecule type" value="Genomic_DNA"/>
</dbReference>
<keyword evidence="2" id="KW-0378">Hydrolase</keyword>
<evidence type="ECO:0000313" key="2">
    <source>
        <dbReference type="EMBL" id="WJW66121.1"/>
    </source>
</evidence>
<dbReference type="SMART" id="SM00507">
    <property type="entry name" value="HNHc"/>
    <property type="match status" value="1"/>
</dbReference>
<dbReference type="InterPro" id="IPR052892">
    <property type="entry name" value="NA-targeting_endonuclease"/>
</dbReference>
<evidence type="ECO:0000313" key="3">
    <source>
        <dbReference type="Proteomes" id="UP001431572"/>
    </source>
</evidence>
<evidence type="ECO:0000259" key="1">
    <source>
        <dbReference type="SMART" id="SM00507"/>
    </source>
</evidence>
<keyword evidence="3" id="KW-1185">Reference proteome</keyword>
<organism evidence="2 3">
    <name type="scientific">Candidatus Chlorohelix allophototropha</name>
    <dbReference type="NCBI Taxonomy" id="3003348"/>
    <lineage>
        <taxon>Bacteria</taxon>
        <taxon>Bacillati</taxon>
        <taxon>Chloroflexota</taxon>
        <taxon>Chloroflexia</taxon>
        <taxon>Candidatus Chloroheliales</taxon>
        <taxon>Candidatus Chloroheliaceae</taxon>
        <taxon>Candidatus Chlorohelix</taxon>
    </lineage>
</organism>
<dbReference type="RefSeq" id="WP_341468002.1">
    <property type="nucleotide sequence ID" value="NZ_CP128399.1"/>
</dbReference>
<protein>
    <submittedName>
        <fullName evidence="2">HNH endonuclease</fullName>
    </submittedName>
</protein>
<feature type="domain" description="HNH nuclease" evidence="1">
    <location>
        <begin position="9"/>
        <end position="64"/>
    </location>
</feature>
<dbReference type="GO" id="GO:0004519">
    <property type="term" value="F:endonuclease activity"/>
    <property type="evidence" value="ECO:0007669"/>
    <property type="project" value="UniProtKB-KW"/>
</dbReference>
<dbReference type="Pfam" id="PF01844">
    <property type="entry name" value="HNH"/>
    <property type="match status" value="1"/>
</dbReference>
<name>A0ABY9AZG5_9CHLR</name>
<dbReference type="InterPro" id="IPR002711">
    <property type="entry name" value="HNH"/>
</dbReference>
<dbReference type="CDD" id="cd00085">
    <property type="entry name" value="HNHc"/>
    <property type="match status" value="1"/>
</dbReference>
<dbReference type="PANTHER" id="PTHR33877:SF1">
    <property type="entry name" value="TYPE IV METHYL-DIRECTED RESTRICTION ENZYME ECOKMCRA"/>
    <property type="match status" value="1"/>
</dbReference>
<dbReference type="PANTHER" id="PTHR33877">
    <property type="entry name" value="SLL1193 PROTEIN"/>
    <property type="match status" value="1"/>
</dbReference>